<dbReference type="EMBL" id="JAODUP010000204">
    <property type="protein sequence ID" value="KAK2156823.1"/>
    <property type="molecule type" value="Genomic_DNA"/>
</dbReference>
<dbReference type="AlphaFoldDB" id="A0AAD9JQM4"/>
<evidence type="ECO:0000313" key="1">
    <source>
        <dbReference type="EMBL" id="KAK2156823.1"/>
    </source>
</evidence>
<gene>
    <name evidence="1" type="ORF">LSH36_204g05000</name>
</gene>
<comment type="caution">
    <text evidence="1">The sequence shown here is derived from an EMBL/GenBank/DDBJ whole genome shotgun (WGS) entry which is preliminary data.</text>
</comment>
<sequence>MQRSGYRWNAVALNTGSTGHVTQINSANQQSHLVKHKHSSFFEEAYFNYGIHHSDQVTDYITLNPGSHHLVSCIFSESSPEFIDHKWIRWKLLFRYYLVYIPERCHSNTTVLLELIIS</sequence>
<organism evidence="1 2">
    <name type="scientific">Paralvinella palmiformis</name>
    <dbReference type="NCBI Taxonomy" id="53620"/>
    <lineage>
        <taxon>Eukaryota</taxon>
        <taxon>Metazoa</taxon>
        <taxon>Spiralia</taxon>
        <taxon>Lophotrochozoa</taxon>
        <taxon>Annelida</taxon>
        <taxon>Polychaeta</taxon>
        <taxon>Sedentaria</taxon>
        <taxon>Canalipalpata</taxon>
        <taxon>Terebellida</taxon>
        <taxon>Terebelliformia</taxon>
        <taxon>Alvinellidae</taxon>
        <taxon>Paralvinella</taxon>
    </lineage>
</organism>
<proteinExistence type="predicted"/>
<protein>
    <submittedName>
        <fullName evidence="1">Uncharacterized protein</fullName>
    </submittedName>
</protein>
<accession>A0AAD9JQM4</accession>
<reference evidence="1" key="1">
    <citation type="journal article" date="2023" name="Mol. Biol. Evol.">
        <title>Third-Generation Sequencing Reveals the Adaptive Role of the Epigenome in Three Deep-Sea Polychaetes.</title>
        <authorList>
            <person name="Perez M."/>
            <person name="Aroh O."/>
            <person name="Sun Y."/>
            <person name="Lan Y."/>
            <person name="Juniper S.K."/>
            <person name="Young C.R."/>
            <person name="Angers B."/>
            <person name="Qian P.Y."/>
        </authorList>
    </citation>
    <scope>NUCLEOTIDE SEQUENCE</scope>
    <source>
        <strain evidence="1">P08H-3</strain>
    </source>
</reference>
<dbReference type="Proteomes" id="UP001208570">
    <property type="component" value="Unassembled WGS sequence"/>
</dbReference>
<evidence type="ECO:0000313" key="2">
    <source>
        <dbReference type="Proteomes" id="UP001208570"/>
    </source>
</evidence>
<name>A0AAD9JQM4_9ANNE</name>
<keyword evidence="2" id="KW-1185">Reference proteome</keyword>